<dbReference type="GO" id="GO:0003700">
    <property type="term" value="F:DNA-binding transcription factor activity"/>
    <property type="evidence" value="ECO:0007669"/>
    <property type="project" value="InterPro"/>
</dbReference>
<dbReference type="PROSITE" id="PS01124">
    <property type="entry name" value="HTH_ARAC_FAMILY_2"/>
    <property type="match status" value="1"/>
</dbReference>
<dbReference type="KEGG" id="vhy:G7082_13475"/>
<evidence type="ECO:0000313" key="6">
    <source>
        <dbReference type="Proteomes" id="UP000501747"/>
    </source>
</evidence>
<gene>
    <name evidence="5" type="ORF">G7082_13475</name>
</gene>
<keyword evidence="1" id="KW-0805">Transcription regulation</keyword>
<dbReference type="AlphaFoldDB" id="A0A6G8AWJ9"/>
<accession>A0A6G8AWJ9</accession>
<keyword evidence="2" id="KW-0238">DNA-binding</keyword>
<dbReference type="Gene3D" id="3.20.20.80">
    <property type="entry name" value="Glycosidases"/>
    <property type="match status" value="1"/>
</dbReference>
<dbReference type="Pfam" id="PF12833">
    <property type="entry name" value="HTH_18"/>
    <property type="match status" value="1"/>
</dbReference>
<sequence>MGYHQGLATQLVKVNSILVNENNRHSFSLFYAIEGDFLCQKNKQTSFLLKEGNFVINNSSELLVLKQTTQHNSLLHLTFYFSEIEKMIGQDWRPFFSDERLANFSEEDKQKLSEKMFRLILEYSDIQSKDRPFQSMTYLLSFLDGLNKIVLIEESVKKNQLLVSDHPKIMSIIEYVEEYYKQRISLKDIAQKEYLSEAYLSRLFKEETGINFSDYVDNIRLKHGVEELRNSRLPVLTIALNNGFATGKRFTKLFKEKYGITPHNYRKQEVAKLEDLKIDREMTEDYSIFSKEEMLQIIAQFMLNQNLKKESLDLPSQYQLDVKKESYGILKKPERIINIGLAENGISEDVRYQIRLLQEKIPFDYIRFSGLCSESDKRHYVIMDKHVNNHRLFSFINEMRLKPMIVLEIKKETTLESWKKELAYLREVIQGYVHFEASFKSGWFLELSSERDISLASYQELYRYAFDFLYNNFTTGFLGVTNPYQEETCFKEAYKWMAETERMPHFISFTYRDYALKSQREESDHLEFIEKLDELLLWLSNYQGISRQPDILVTEWNIIASDSHVLSGTFFRSGIVLKSLVQLSSRVKGVGFWLNLESELCQDIGNQDSNLSIFLHGPLRRPLFFVLTLFERVGDQIISETDRYILTKRFNSYYLLFYNYYYIDPANTAYENLWKTSKKEAIFKFNQLKKGNYLVKRFLLDSNHGGFTING</sequence>
<proteinExistence type="predicted"/>
<dbReference type="RefSeq" id="WP_166035721.1">
    <property type="nucleotide sequence ID" value="NZ_CP049887.1"/>
</dbReference>
<keyword evidence="6" id="KW-1185">Reference proteome</keyword>
<dbReference type="Gene3D" id="2.60.40.1500">
    <property type="entry name" value="Glycosyl hydrolase domain, family 39"/>
    <property type="match status" value="1"/>
</dbReference>
<evidence type="ECO:0000256" key="1">
    <source>
        <dbReference type="ARBA" id="ARBA00023015"/>
    </source>
</evidence>
<organism evidence="5 6">
    <name type="scientific">Vagococcus hydrophili</name>
    <dbReference type="NCBI Taxonomy" id="2714947"/>
    <lineage>
        <taxon>Bacteria</taxon>
        <taxon>Bacillati</taxon>
        <taxon>Bacillota</taxon>
        <taxon>Bacilli</taxon>
        <taxon>Lactobacillales</taxon>
        <taxon>Enterococcaceae</taxon>
        <taxon>Vagococcus</taxon>
    </lineage>
</organism>
<protein>
    <submittedName>
        <fullName evidence="5">Helix-turn-helix domain-containing protein</fullName>
    </submittedName>
</protein>
<dbReference type="InterPro" id="IPR009057">
    <property type="entry name" value="Homeodomain-like_sf"/>
</dbReference>
<dbReference type="Gene3D" id="1.10.10.60">
    <property type="entry name" value="Homeodomain-like"/>
    <property type="match status" value="2"/>
</dbReference>
<keyword evidence="3" id="KW-0804">Transcription</keyword>
<dbReference type="InterPro" id="IPR018060">
    <property type="entry name" value="HTH_AraC"/>
</dbReference>
<dbReference type="PANTHER" id="PTHR43280">
    <property type="entry name" value="ARAC-FAMILY TRANSCRIPTIONAL REGULATOR"/>
    <property type="match status" value="1"/>
</dbReference>
<dbReference type="SUPFAM" id="SSF46689">
    <property type="entry name" value="Homeodomain-like"/>
    <property type="match status" value="2"/>
</dbReference>
<evidence type="ECO:0000313" key="5">
    <source>
        <dbReference type="EMBL" id="QIL49434.1"/>
    </source>
</evidence>
<evidence type="ECO:0000259" key="4">
    <source>
        <dbReference type="PROSITE" id="PS01124"/>
    </source>
</evidence>
<evidence type="ECO:0000256" key="3">
    <source>
        <dbReference type="ARBA" id="ARBA00023163"/>
    </source>
</evidence>
<dbReference type="PANTHER" id="PTHR43280:SF2">
    <property type="entry name" value="HTH-TYPE TRANSCRIPTIONAL REGULATOR EXSA"/>
    <property type="match status" value="1"/>
</dbReference>
<dbReference type="GO" id="GO:0043565">
    <property type="term" value="F:sequence-specific DNA binding"/>
    <property type="evidence" value="ECO:0007669"/>
    <property type="project" value="InterPro"/>
</dbReference>
<evidence type="ECO:0000256" key="2">
    <source>
        <dbReference type="ARBA" id="ARBA00023125"/>
    </source>
</evidence>
<dbReference type="InterPro" id="IPR018062">
    <property type="entry name" value="HTH_AraC-typ_CS"/>
</dbReference>
<dbReference type="InterPro" id="IPR017853">
    <property type="entry name" value="GH"/>
</dbReference>
<dbReference type="PROSITE" id="PS00041">
    <property type="entry name" value="HTH_ARAC_FAMILY_1"/>
    <property type="match status" value="1"/>
</dbReference>
<dbReference type="SMART" id="SM00342">
    <property type="entry name" value="HTH_ARAC"/>
    <property type="match status" value="1"/>
</dbReference>
<dbReference type="Proteomes" id="UP000501747">
    <property type="component" value="Chromosome"/>
</dbReference>
<reference evidence="5 6" key="1">
    <citation type="submission" date="2020-03" db="EMBL/GenBank/DDBJ databases">
        <title>Vagococcus sp. nov., isolated from beetles.</title>
        <authorList>
            <person name="Hyun D.-W."/>
            <person name="Bae J.-W."/>
        </authorList>
    </citation>
    <scope>NUCLEOTIDE SEQUENCE [LARGE SCALE GENOMIC DNA]</scope>
    <source>
        <strain evidence="5 6">HDW17B</strain>
    </source>
</reference>
<dbReference type="SUPFAM" id="SSF51445">
    <property type="entry name" value="(Trans)glycosidases"/>
    <property type="match status" value="1"/>
</dbReference>
<dbReference type="EMBL" id="CP049887">
    <property type="protein sequence ID" value="QIL49434.1"/>
    <property type="molecule type" value="Genomic_DNA"/>
</dbReference>
<name>A0A6G8AWJ9_9ENTE</name>
<feature type="domain" description="HTH araC/xylS-type" evidence="4">
    <location>
        <begin position="170"/>
        <end position="268"/>
    </location>
</feature>